<reference evidence="1" key="1">
    <citation type="submission" date="2014-11" db="EMBL/GenBank/DDBJ databases">
        <authorList>
            <person name="Amaro Gonzalez C."/>
        </authorList>
    </citation>
    <scope>NUCLEOTIDE SEQUENCE</scope>
</reference>
<accession>A0A0E9PIX1</accession>
<proteinExistence type="predicted"/>
<protein>
    <submittedName>
        <fullName evidence="1">Uncharacterized protein</fullName>
    </submittedName>
</protein>
<reference evidence="1" key="2">
    <citation type="journal article" date="2015" name="Fish Shellfish Immunol.">
        <title>Early steps in the European eel (Anguilla anguilla)-Vibrio vulnificus interaction in the gills: Role of the RtxA13 toxin.</title>
        <authorList>
            <person name="Callol A."/>
            <person name="Pajuelo D."/>
            <person name="Ebbesson L."/>
            <person name="Teles M."/>
            <person name="MacKenzie S."/>
            <person name="Amaro C."/>
        </authorList>
    </citation>
    <scope>NUCLEOTIDE SEQUENCE</scope>
</reference>
<dbReference type="AlphaFoldDB" id="A0A0E9PIX1"/>
<evidence type="ECO:0000313" key="1">
    <source>
        <dbReference type="EMBL" id="JAH03783.1"/>
    </source>
</evidence>
<organism evidence="1">
    <name type="scientific">Anguilla anguilla</name>
    <name type="common">European freshwater eel</name>
    <name type="synonym">Muraena anguilla</name>
    <dbReference type="NCBI Taxonomy" id="7936"/>
    <lineage>
        <taxon>Eukaryota</taxon>
        <taxon>Metazoa</taxon>
        <taxon>Chordata</taxon>
        <taxon>Craniata</taxon>
        <taxon>Vertebrata</taxon>
        <taxon>Euteleostomi</taxon>
        <taxon>Actinopterygii</taxon>
        <taxon>Neopterygii</taxon>
        <taxon>Teleostei</taxon>
        <taxon>Anguilliformes</taxon>
        <taxon>Anguillidae</taxon>
        <taxon>Anguilla</taxon>
    </lineage>
</organism>
<dbReference type="EMBL" id="GBXM01104794">
    <property type="protein sequence ID" value="JAH03783.1"/>
    <property type="molecule type" value="Transcribed_RNA"/>
</dbReference>
<sequence>MEIGTIGLGPSAVTRHVLIKILSSS</sequence>
<name>A0A0E9PIX1_ANGAN</name>